<evidence type="ECO:0000259" key="4">
    <source>
        <dbReference type="PROSITE" id="PS01124"/>
    </source>
</evidence>
<comment type="caution">
    <text evidence="5">The sequence shown here is derived from an EMBL/GenBank/DDBJ whole genome shotgun (WGS) entry which is preliminary data.</text>
</comment>
<gene>
    <name evidence="5" type="ORF">ACFP4F_32270</name>
</gene>
<keyword evidence="1" id="KW-0805">Transcription regulation</keyword>
<keyword evidence="6" id="KW-1185">Reference proteome</keyword>
<evidence type="ECO:0000313" key="6">
    <source>
        <dbReference type="Proteomes" id="UP001596139"/>
    </source>
</evidence>
<dbReference type="PANTHER" id="PTHR46796:SF12">
    <property type="entry name" value="HTH-TYPE DNA-BINDING TRANSCRIPTIONAL ACTIVATOR EUTR"/>
    <property type="match status" value="1"/>
</dbReference>
<dbReference type="RefSeq" id="WP_078649628.1">
    <property type="nucleotide sequence ID" value="NZ_JBHSPX010000010.1"/>
</dbReference>
<dbReference type="Gene3D" id="1.10.10.60">
    <property type="entry name" value="Homeodomain-like"/>
    <property type="match status" value="1"/>
</dbReference>
<keyword evidence="2" id="KW-0238">DNA-binding</keyword>
<dbReference type="EMBL" id="JBHSPX010000010">
    <property type="protein sequence ID" value="MFC6067196.1"/>
    <property type="molecule type" value="Genomic_DNA"/>
</dbReference>
<evidence type="ECO:0000256" key="3">
    <source>
        <dbReference type="ARBA" id="ARBA00023163"/>
    </source>
</evidence>
<dbReference type="SMART" id="SM00342">
    <property type="entry name" value="HTH_ARAC"/>
    <property type="match status" value="1"/>
</dbReference>
<evidence type="ECO:0000256" key="2">
    <source>
        <dbReference type="ARBA" id="ARBA00023125"/>
    </source>
</evidence>
<organism evidence="5 6">
    <name type="scientific">Streptomyces ochraceiscleroticus</name>
    <dbReference type="NCBI Taxonomy" id="47761"/>
    <lineage>
        <taxon>Bacteria</taxon>
        <taxon>Bacillati</taxon>
        <taxon>Actinomycetota</taxon>
        <taxon>Actinomycetes</taxon>
        <taxon>Kitasatosporales</taxon>
        <taxon>Streptomycetaceae</taxon>
        <taxon>Streptomyces</taxon>
    </lineage>
</organism>
<dbReference type="SUPFAM" id="SSF46689">
    <property type="entry name" value="Homeodomain-like"/>
    <property type="match status" value="2"/>
</dbReference>
<dbReference type="Pfam" id="PF12833">
    <property type="entry name" value="HTH_18"/>
    <property type="match status" value="1"/>
</dbReference>
<evidence type="ECO:0000256" key="1">
    <source>
        <dbReference type="ARBA" id="ARBA00023015"/>
    </source>
</evidence>
<dbReference type="PROSITE" id="PS01124">
    <property type="entry name" value="HTH_ARAC_FAMILY_2"/>
    <property type="match status" value="1"/>
</dbReference>
<name>A0ABW1MUS3_9ACTN</name>
<keyword evidence="3" id="KW-0804">Transcription</keyword>
<dbReference type="InterPro" id="IPR018060">
    <property type="entry name" value="HTH_AraC"/>
</dbReference>
<dbReference type="InterPro" id="IPR009057">
    <property type="entry name" value="Homeodomain-like_sf"/>
</dbReference>
<feature type="domain" description="HTH araC/xylS-type" evidence="4">
    <location>
        <begin position="233"/>
        <end position="333"/>
    </location>
</feature>
<reference evidence="6" key="1">
    <citation type="journal article" date="2019" name="Int. J. Syst. Evol. Microbiol.">
        <title>The Global Catalogue of Microorganisms (GCM) 10K type strain sequencing project: providing services to taxonomists for standard genome sequencing and annotation.</title>
        <authorList>
            <consortium name="The Broad Institute Genomics Platform"/>
            <consortium name="The Broad Institute Genome Sequencing Center for Infectious Disease"/>
            <person name="Wu L."/>
            <person name="Ma J."/>
        </authorList>
    </citation>
    <scope>NUCLEOTIDE SEQUENCE [LARGE SCALE GENOMIC DNA]</scope>
    <source>
        <strain evidence="6">CGMCC 1.15180</strain>
    </source>
</reference>
<evidence type="ECO:0000313" key="5">
    <source>
        <dbReference type="EMBL" id="MFC6067196.1"/>
    </source>
</evidence>
<accession>A0ABW1MUS3</accession>
<protein>
    <submittedName>
        <fullName evidence="5">AraC family transcriptional regulator</fullName>
    </submittedName>
</protein>
<dbReference type="InterPro" id="IPR035418">
    <property type="entry name" value="AraC-bd_2"/>
</dbReference>
<proteinExistence type="predicted"/>
<dbReference type="InterPro" id="IPR050204">
    <property type="entry name" value="AraC_XylS_family_regulators"/>
</dbReference>
<dbReference type="Pfam" id="PF14525">
    <property type="entry name" value="AraC_binding_2"/>
    <property type="match status" value="1"/>
</dbReference>
<sequence length="333" mass="36072">MPGERGRGTERRAQCGMRTFRTTDIERARAWIADTLSYPVVLNPLTDPADFGFAMSALRLGPVTFATATYGTDVLSRSEGLGVAYHINVPRSGQVVQSHRGEVFRATASDGRVPVFEPTGALTGELDATTEVLALGFDRQAVESALEEHLEHSVRPLHFPGGLDPYHGRGLTLVSLARGLATELAAPTGLLTHAPVAAGLADALLTTMLYATPHQYREELADPATRTCPRPVKRAVDAMQADPARPFTVLELARVAGVAPRSLQAGFRQHLETTPMAYLRRLRLERAHRDLVAAGPGVSVTEVAGRWGFTHLGRFAAAYQARYGKLPSQAHRR</sequence>
<dbReference type="Proteomes" id="UP001596139">
    <property type="component" value="Unassembled WGS sequence"/>
</dbReference>
<dbReference type="PANTHER" id="PTHR46796">
    <property type="entry name" value="HTH-TYPE TRANSCRIPTIONAL ACTIVATOR RHAS-RELATED"/>
    <property type="match status" value="1"/>
</dbReference>